<gene>
    <name evidence="1" type="ORF">BaRGS_00036027</name>
</gene>
<dbReference type="AlphaFoldDB" id="A0ABD0JCW2"/>
<organism evidence="1 2">
    <name type="scientific">Batillaria attramentaria</name>
    <dbReference type="NCBI Taxonomy" id="370345"/>
    <lineage>
        <taxon>Eukaryota</taxon>
        <taxon>Metazoa</taxon>
        <taxon>Spiralia</taxon>
        <taxon>Lophotrochozoa</taxon>
        <taxon>Mollusca</taxon>
        <taxon>Gastropoda</taxon>
        <taxon>Caenogastropoda</taxon>
        <taxon>Sorbeoconcha</taxon>
        <taxon>Cerithioidea</taxon>
        <taxon>Batillariidae</taxon>
        <taxon>Batillaria</taxon>
    </lineage>
</organism>
<comment type="caution">
    <text evidence="1">The sequence shown here is derived from an EMBL/GenBank/DDBJ whole genome shotgun (WGS) entry which is preliminary data.</text>
</comment>
<name>A0ABD0JCW2_9CAEN</name>
<accession>A0ABD0JCW2</accession>
<keyword evidence="2" id="KW-1185">Reference proteome</keyword>
<dbReference type="Proteomes" id="UP001519460">
    <property type="component" value="Unassembled WGS sequence"/>
</dbReference>
<sequence>NSRRENQPLEASLRTSVIRQRTDFPSLQQGANGYYLSQTSVFGTRNFPLTAVCLTKTAVHQTRFSKGGEGKQEACVVGREEQSLFVSFIQALDN</sequence>
<proteinExistence type="predicted"/>
<feature type="non-terminal residue" evidence="1">
    <location>
        <position position="1"/>
    </location>
</feature>
<dbReference type="EMBL" id="JACVVK020000497">
    <property type="protein sequence ID" value="KAK7471352.1"/>
    <property type="molecule type" value="Genomic_DNA"/>
</dbReference>
<evidence type="ECO:0000313" key="2">
    <source>
        <dbReference type="Proteomes" id="UP001519460"/>
    </source>
</evidence>
<protein>
    <submittedName>
        <fullName evidence="1">Uncharacterized protein</fullName>
    </submittedName>
</protein>
<reference evidence="1 2" key="1">
    <citation type="journal article" date="2023" name="Sci. Data">
        <title>Genome assembly of the Korean intertidal mud-creeper Batillaria attramentaria.</title>
        <authorList>
            <person name="Patra A.K."/>
            <person name="Ho P.T."/>
            <person name="Jun S."/>
            <person name="Lee S.J."/>
            <person name="Kim Y."/>
            <person name="Won Y.J."/>
        </authorList>
    </citation>
    <scope>NUCLEOTIDE SEQUENCE [LARGE SCALE GENOMIC DNA]</scope>
    <source>
        <strain evidence="1">Wonlab-2016</strain>
    </source>
</reference>
<evidence type="ECO:0000313" key="1">
    <source>
        <dbReference type="EMBL" id="KAK7471352.1"/>
    </source>
</evidence>